<protein>
    <submittedName>
        <fullName evidence="2">Uncharacterized protein</fullName>
    </submittedName>
</protein>
<comment type="caution">
    <text evidence="2">The sequence shown here is derived from an EMBL/GenBank/DDBJ whole genome shotgun (WGS) entry which is preliminary data.</text>
</comment>
<evidence type="ECO:0000313" key="3">
    <source>
        <dbReference type="Proteomes" id="UP000821853"/>
    </source>
</evidence>
<evidence type="ECO:0000256" key="1">
    <source>
        <dbReference type="SAM" id="SignalP"/>
    </source>
</evidence>
<organism evidence="2 3">
    <name type="scientific">Haemaphysalis longicornis</name>
    <name type="common">Bush tick</name>
    <dbReference type="NCBI Taxonomy" id="44386"/>
    <lineage>
        <taxon>Eukaryota</taxon>
        <taxon>Metazoa</taxon>
        <taxon>Ecdysozoa</taxon>
        <taxon>Arthropoda</taxon>
        <taxon>Chelicerata</taxon>
        <taxon>Arachnida</taxon>
        <taxon>Acari</taxon>
        <taxon>Parasitiformes</taxon>
        <taxon>Ixodida</taxon>
        <taxon>Ixodoidea</taxon>
        <taxon>Ixodidae</taxon>
        <taxon>Haemaphysalinae</taxon>
        <taxon>Haemaphysalis</taxon>
    </lineage>
</organism>
<evidence type="ECO:0000313" key="2">
    <source>
        <dbReference type="EMBL" id="KAH9360239.1"/>
    </source>
</evidence>
<dbReference type="AlphaFoldDB" id="A0A9J6FBV0"/>
<feature type="chain" id="PRO_5039911147" evidence="1">
    <location>
        <begin position="19"/>
        <end position="74"/>
    </location>
</feature>
<dbReference type="EMBL" id="JABSTR010000001">
    <property type="protein sequence ID" value="KAH9360239.1"/>
    <property type="molecule type" value="Genomic_DNA"/>
</dbReference>
<dbReference type="VEuPathDB" id="VectorBase:HLOH_040608"/>
<sequence>MAQRRAATLLFMLPLALTAAPGSNNHVLLDRLQEVLDSPTSHIGVRCRNDTLFYLDRLRGGAPWALKSKSSASR</sequence>
<reference evidence="2 3" key="1">
    <citation type="journal article" date="2020" name="Cell">
        <title>Large-Scale Comparative Analyses of Tick Genomes Elucidate Their Genetic Diversity and Vector Capacities.</title>
        <authorList>
            <consortium name="Tick Genome and Microbiome Consortium (TIGMIC)"/>
            <person name="Jia N."/>
            <person name="Wang J."/>
            <person name="Shi W."/>
            <person name="Du L."/>
            <person name="Sun Y."/>
            <person name="Zhan W."/>
            <person name="Jiang J.F."/>
            <person name="Wang Q."/>
            <person name="Zhang B."/>
            <person name="Ji P."/>
            <person name="Bell-Sakyi L."/>
            <person name="Cui X.M."/>
            <person name="Yuan T.T."/>
            <person name="Jiang B.G."/>
            <person name="Yang W.F."/>
            <person name="Lam T.T."/>
            <person name="Chang Q.C."/>
            <person name="Ding S.J."/>
            <person name="Wang X.J."/>
            <person name="Zhu J.G."/>
            <person name="Ruan X.D."/>
            <person name="Zhao L."/>
            <person name="Wei J.T."/>
            <person name="Ye R.Z."/>
            <person name="Que T.C."/>
            <person name="Du C.H."/>
            <person name="Zhou Y.H."/>
            <person name="Cheng J.X."/>
            <person name="Dai P.F."/>
            <person name="Guo W.B."/>
            <person name="Han X.H."/>
            <person name="Huang E.J."/>
            <person name="Li L.F."/>
            <person name="Wei W."/>
            <person name="Gao Y.C."/>
            <person name="Liu J.Z."/>
            <person name="Shao H.Z."/>
            <person name="Wang X."/>
            <person name="Wang C.C."/>
            <person name="Yang T.C."/>
            <person name="Huo Q.B."/>
            <person name="Li W."/>
            <person name="Chen H.Y."/>
            <person name="Chen S.E."/>
            <person name="Zhou L.G."/>
            <person name="Ni X.B."/>
            <person name="Tian J.H."/>
            <person name="Sheng Y."/>
            <person name="Liu T."/>
            <person name="Pan Y.S."/>
            <person name="Xia L.Y."/>
            <person name="Li J."/>
            <person name="Zhao F."/>
            <person name="Cao W.C."/>
        </authorList>
    </citation>
    <scope>NUCLEOTIDE SEQUENCE [LARGE SCALE GENOMIC DNA]</scope>
    <source>
        <strain evidence="2">HaeL-2018</strain>
    </source>
</reference>
<name>A0A9J6FBV0_HAELO</name>
<dbReference type="Proteomes" id="UP000821853">
    <property type="component" value="Chromosome 1"/>
</dbReference>
<keyword evidence="1" id="KW-0732">Signal</keyword>
<accession>A0A9J6FBV0</accession>
<keyword evidence="3" id="KW-1185">Reference proteome</keyword>
<gene>
    <name evidence="2" type="ORF">HPB48_019843</name>
</gene>
<proteinExistence type="predicted"/>
<feature type="signal peptide" evidence="1">
    <location>
        <begin position="1"/>
        <end position="18"/>
    </location>
</feature>